<evidence type="ECO:0000256" key="1">
    <source>
        <dbReference type="SAM" id="MobiDB-lite"/>
    </source>
</evidence>
<evidence type="ECO:0000313" key="2">
    <source>
        <dbReference type="EMBL" id="KAL0129170.1"/>
    </source>
</evidence>
<proteinExistence type="predicted"/>
<protein>
    <submittedName>
        <fullName evidence="2">Uncharacterized protein</fullName>
    </submittedName>
</protein>
<dbReference type="EMBL" id="JADYXP020000003">
    <property type="protein sequence ID" value="KAL0129170.1"/>
    <property type="molecule type" value="Genomic_DNA"/>
</dbReference>
<organism evidence="2 3">
    <name type="scientific">Cardiocondyla obscurior</name>
    <dbReference type="NCBI Taxonomy" id="286306"/>
    <lineage>
        <taxon>Eukaryota</taxon>
        <taxon>Metazoa</taxon>
        <taxon>Ecdysozoa</taxon>
        <taxon>Arthropoda</taxon>
        <taxon>Hexapoda</taxon>
        <taxon>Insecta</taxon>
        <taxon>Pterygota</taxon>
        <taxon>Neoptera</taxon>
        <taxon>Endopterygota</taxon>
        <taxon>Hymenoptera</taxon>
        <taxon>Apocrita</taxon>
        <taxon>Aculeata</taxon>
        <taxon>Formicoidea</taxon>
        <taxon>Formicidae</taxon>
        <taxon>Myrmicinae</taxon>
        <taxon>Cardiocondyla</taxon>
    </lineage>
</organism>
<feature type="compositionally biased region" description="Basic residues" evidence="1">
    <location>
        <begin position="135"/>
        <end position="146"/>
    </location>
</feature>
<evidence type="ECO:0000313" key="3">
    <source>
        <dbReference type="Proteomes" id="UP001430953"/>
    </source>
</evidence>
<reference evidence="2 3" key="1">
    <citation type="submission" date="2023-03" db="EMBL/GenBank/DDBJ databases">
        <title>High recombination rates correlate with genetic variation in Cardiocondyla obscurior ants.</title>
        <authorList>
            <person name="Errbii M."/>
        </authorList>
    </citation>
    <scope>NUCLEOTIDE SEQUENCE [LARGE SCALE GENOMIC DNA]</scope>
    <source>
        <strain evidence="2">Alpha-2009</strain>
        <tissue evidence="2">Whole body</tissue>
    </source>
</reference>
<accession>A0AAW2GPK6</accession>
<feature type="compositionally biased region" description="Basic and acidic residues" evidence="1">
    <location>
        <begin position="117"/>
        <end position="134"/>
    </location>
</feature>
<dbReference type="AlphaFoldDB" id="A0AAW2GPK6"/>
<gene>
    <name evidence="2" type="ORF">PUN28_004098</name>
</gene>
<feature type="region of interest" description="Disordered" evidence="1">
    <location>
        <begin position="110"/>
        <end position="146"/>
    </location>
</feature>
<keyword evidence="3" id="KW-1185">Reference proteome</keyword>
<comment type="caution">
    <text evidence="2">The sequence shown here is derived from an EMBL/GenBank/DDBJ whole genome shotgun (WGS) entry which is preliminary data.</text>
</comment>
<name>A0AAW2GPK6_9HYME</name>
<dbReference type="Proteomes" id="UP001430953">
    <property type="component" value="Unassembled WGS sequence"/>
</dbReference>
<sequence>MKDEALLSLKHTRVMKRPSLRELALSKSSFLPRQRYFLKIATMLFRQVQPALFFERERRIRPRFKESFAETREDTKMEKGKKREVRTVLVRKKRAGIVVIFYRHRKREIPDDVTNGKGDKRTGERDERATDERHERRRIRTDRKKL</sequence>